<dbReference type="PANTHER" id="PTHR22012">
    <property type="entry name" value="FIBROUS SHEATH INTERACTING PROTEIN 1"/>
    <property type="match status" value="1"/>
</dbReference>
<feature type="coiled-coil region" evidence="4">
    <location>
        <begin position="349"/>
        <end position="376"/>
    </location>
</feature>
<dbReference type="STRING" id="240159.A0A4U5VEB3"/>
<comment type="similarity">
    <text evidence="1">Belongs to the FSIP1 family.</text>
</comment>
<sequence length="458" mass="51670">MEIIRGSLDDISRPASSEHTGSRVSSVESLPNGDRISPTTPFSLVVLSNDAADIQAWSSSEESIINSTTRDQDKSQCQVDVSDDEKDDSKLLRAIEEMRRLDEILSAEMCKEKEVKRQRKELQAKLWQEFLQNKPEGRSECAQESLNTRLFLALEELSGTEEEDDFVPVFETQVPDCGQSRDSQYWEQREKRPYSLTESFEIGHEVTGEEQFEGSHCGASKGKKKQKDFVKRNIELVSGEGGQVILTQAEKERLVELLQEDDQTEEDSARGADSEDGMWAVSMLTVQGYTPEPSDLEQLNDIDSKIRRLLSIEEFISVQSSYTDLVLSQGHGSEVSWKCDGDPQPGEKVLQDIKERRELERRLQEIEQQLEILNQSQEMTRLFSQSIVSCSQHLNSSTSCLMNRIPSYISGELAPGSVADKAENESPDLTEEQLRGLLEECELAEIRAEALEMTDTTP</sequence>
<gene>
    <name evidence="6" type="ORF">D9C73_020630</name>
</gene>
<evidence type="ECO:0000256" key="5">
    <source>
        <dbReference type="SAM" id="MobiDB-lite"/>
    </source>
</evidence>
<evidence type="ECO:0000313" key="6">
    <source>
        <dbReference type="EMBL" id="TKS86513.1"/>
    </source>
</evidence>
<dbReference type="Proteomes" id="UP000298787">
    <property type="component" value="Chromosome 18"/>
</dbReference>
<evidence type="ECO:0000256" key="1">
    <source>
        <dbReference type="ARBA" id="ARBA00010495"/>
    </source>
</evidence>
<dbReference type="AlphaFoldDB" id="A0A4U5VEB3"/>
<dbReference type="Pfam" id="PF15554">
    <property type="entry name" value="FSIP1"/>
    <property type="match status" value="1"/>
</dbReference>
<evidence type="ECO:0000256" key="2">
    <source>
        <dbReference type="ARBA" id="ARBA00019480"/>
    </source>
</evidence>
<organism evidence="6 7">
    <name type="scientific">Collichthys lucidus</name>
    <name type="common">Big head croaker</name>
    <name type="synonym">Sciaena lucida</name>
    <dbReference type="NCBI Taxonomy" id="240159"/>
    <lineage>
        <taxon>Eukaryota</taxon>
        <taxon>Metazoa</taxon>
        <taxon>Chordata</taxon>
        <taxon>Craniata</taxon>
        <taxon>Vertebrata</taxon>
        <taxon>Euteleostomi</taxon>
        <taxon>Actinopterygii</taxon>
        <taxon>Neopterygii</taxon>
        <taxon>Teleostei</taxon>
        <taxon>Neoteleostei</taxon>
        <taxon>Acanthomorphata</taxon>
        <taxon>Eupercaria</taxon>
        <taxon>Sciaenidae</taxon>
        <taxon>Collichthys</taxon>
    </lineage>
</organism>
<dbReference type="InterPro" id="IPR026246">
    <property type="entry name" value="Fsip1"/>
</dbReference>
<keyword evidence="7" id="KW-1185">Reference proteome</keyword>
<evidence type="ECO:0000256" key="4">
    <source>
        <dbReference type="SAM" id="Coils"/>
    </source>
</evidence>
<dbReference type="PANTHER" id="PTHR22012:SF2">
    <property type="entry name" value="FIBROUS SHEATH-INTERACTING PROTEIN 1"/>
    <property type="match status" value="1"/>
</dbReference>
<name>A0A4U5VEB3_COLLU</name>
<feature type="region of interest" description="Disordered" evidence="5">
    <location>
        <begin position="64"/>
        <end position="86"/>
    </location>
</feature>
<proteinExistence type="inferred from homology"/>
<protein>
    <recommendedName>
        <fullName evidence="2">Fibrous sheath-interacting protein 1</fullName>
    </recommendedName>
</protein>
<keyword evidence="3 4" id="KW-0175">Coiled coil</keyword>
<dbReference type="EMBL" id="CM014095">
    <property type="protein sequence ID" value="TKS86513.1"/>
    <property type="molecule type" value="Genomic_DNA"/>
</dbReference>
<feature type="region of interest" description="Disordered" evidence="5">
    <location>
        <begin position="1"/>
        <end position="40"/>
    </location>
</feature>
<evidence type="ECO:0000256" key="3">
    <source>
        <dbReference type="ARBA" id="ARBA00023054"/>
    </source>
</evidence>
<accession>A0A4U5VEB3</accession>
<reference evidence="6 7" key="1">
    <citation type="submission" date="2019-01" db="EMBL/GenBank/DDBJ databases">
        <title>Genome Assembly of Collichthys lucidus.</title>
        <authorList>
            <person name="Cai M."/>
            <person name="Xiao S."/>
        </authorList>
    </citation>
    <scope>NUCLEOTIDE SEQUENCE [LARGE SCALE GENOMIC DNA]</scope>
    <source>
        <strain evidence="6">JT15FE1705JMU</strain>
        <tissue evidence="6">Muscle</tissue>
    </source>
</reference>
<evidence type="ECO:0000313" key="7">
    <source>
        <dbReference type="Proteomes" id="UP000298787"/>
    </source>
</evidence>
<dbReference type="PRINTS" id="PR02075">
    <property type="entry name" value="FIBSHEATHIP1"/>
</dbReference>
<feature type="compositionally biased region" description="Polar residues" evidence="5">
    <location>
        <begin position="14"/>
        <end position="29"/>
    </location>
</feature>